<proteinExistence type="predicted"/>
<name>A0A0F9P736_9ZZZZ</name>
<protein>
    <recommendedName>
        <fullName evidence="2">DUF2383 domain-containing protein</fullName>
    </recommendedName>
</protein>
<dbReference type="InterPro" id="IPR012347">
    <property type="entry name" value="Ferritin-like"/>
</dbReference>
<organism evidence="1">
    <name type="scientific">marine sediment metagenome</name>
    <dbReference type="NCBI Taxonomy" id="412755"/>
    <lineage>
        <taxon>unclassified sequences</taxon>
        <taxon>metagenomes</taxon>
        <taxon>ecological metagenomes</taxon>
    </lineage>
</organism>
<dbReference type="AlphaFoldDB" id="A0A0F9P736"/>
<gene>
    <name evidence="1" type="ORF">LCGC14_0880050</name>
</gene>
<reference evidence="1" key="1">
    <citation type="journal article" date="2015" name="Nature">
        <title>Complex archaea that bridge the gap between prokaryotes and eukaryotes.</title>
        <authorList>
            <person name="Spang A."/>
            <person name="Saw J.H."/>
            <person name="Jorgensen S.L."/>
            <person name="Zaremba-Niedzwiedzka K."/>
            <person name="Martijn J."/>
            <person name="Lind A.E."/>
            <person name="van Eijk R."/>
            <person name="Schleper C."/>
            <person name="Guy L."/>
            <person name="Ettema T.J."/>
        </authorList>
    </citation>
    <scope>NUCLEOTIDE SEQUENCE</scope>
</reference>
<accession>A0A0F9P736</accession>
<dbReference type="EMBL" id="LAZR01002762">
    <property type="protein sequence ID" value="KKN25894.1"/>
    <property type="molecule type" value="Genomic_DNA"/>
</dbReference>
<sequence length="144" mass="16452">MSIIRTEMQADAQEMLKLIIETADFQRAMAELLSQENMTHALFDIAKEREGFIEPFQQAVKSLGELPATPDADKEWIDELRGKLTQLLSDDSKKAIFDKCLEKDEMLAEFINRTTLGEQSTEFKTLLDSLNDHLVKSKKRLSDS</sequence>
<evidence type="ECO:0000313" key="1">
    <source>
        <dbReference type="EMBL" id="KKN25894.1"/>
    </source>
</evidence>
<comment type="caution">
    <text evidence="1">The sequence shown here is derived from an EMBL/GenBank/DDBJ whole genome shotgun (WGS) entry which is preliminary data.</text>
</comment>
<dbReference type="Gene3D" id="1.20.1260.10">
    <property type="match status" value="1"/>
</dbReference>
<evidence type="ECO:0008006" key="2">
    <source>
        <dbReference type="Google" id="ProtNLM"/>
    </source>
</evidence>